<keyword evidence="2" id="KW-0732">Signal</keyword>
<organism evidence="3">
    <name type="scientific">Desulfobacca acetoxidans</name>
    <dbReference type="NCBI Taxonomy" id="60893"/>
    <lineage>
        <taxon>Bacteria</taxon>
        <taxon>Pseudomonadati</taxon>
        <taxon>Thermodesulfobacteriota</taxon>
        <taxon>Desulfobaccia</taxon>
        <taxon>Desulfobaccales</taxon>
        <taxon>Desulfobaccaceae</taxon>
        <taxon>Desulfobacca</taxon>
    </lineage>
</organism>
<evidence type="ECO:0000256" key="2">
    <source>
        <dbReference type="SAM" id="SignalP"/>
    </source>
</evidence>
<dbReference type="EMBL" id="DTGR01000026">
    <property type="protein sequence ID" value="HHS28391.1"/>
    <property type="molecule type" value="Genomic_DNA"/>
</dbReference>
<feature type="compositionally biased region" description="Basic and acidic residues" evidence="1">
    <location>
        <begin position="50"/>
        <end position="66"/>
    </location>
</feature>
<feature type="signal peptide" evidence="2">
    <location>
        <begin position="1"/>
        <end position="23"/>
    </location>
</feature>
<sequence length="343" mass="37679">MRGFRELTAGLLALLLTVMPAWSWTEAASTPEEEKTETAPLMREAGQKPTLEKSEGEGKGEAKEGECPATFGPLITDTAVPLDKGKFAVQPTFSLSFITHNFNRKWGRVSAGGDFKSFGMDWKFTYGLINNLEVFVVIPYIHNWAANVEEPGPNGERAANYGGLGDINLTLKYRLVEETETRPTITALFSTTFPSGRFRGLNPANLGCDVLGGGAYVFTAGLNLSKYLKPFIFYGNLWYSVGTDFKDDEGRKFPRDFVTVNLAAEYPLTPKWVLLLELTTYWDGGRLFGPKSNVAPSALVSLLPGIEFMATEKFSLALGVNIDLVGKNTEAAITPMLSMVYCF</sequence>
<gene>
    <name evidence="3" type="ORF">ENV52_01645</name>
</gene>
<dbReference type="Pfam" id="PF13557">
    <property type="entry name" value="Phenol_MetA_deg"/>
    <property type="match status" value="1"/>
</dbReference>
<name>A0A7V6DNQ6_9BACT</name>
<comment type="caution">
    <text evidence="3">The sequence shown here is derived from an EMBL/GenBank/DDBJ whole genome shotgun (WGS) entry which is preliminary data.</text>
</comment>
<feature type="chain" id="PRO_5031343581" evidence="2">
    <location>
        <begin position="24"/>
        <end position="343"/>
    </location>
</feature>
<proteinExistence type="predicted"/>
<accession>A0A7V6DNQ6</accession>
<evidence type="ECO:0000256" key="1">
    <source>
        <dbReference type="SAM" id="MobiDB-lite"/>
    </source>
</evidence>
<protein>
    <submittedName>
        <fullName evidence="3">Transporter</fullName>
    </submittedName>
</protein>
<reference evidence="3" key="1">
    <citation type="journal article" date="2020" name="mSystems">
        <title>Genome- and Community-Level Interaction Insights into Carbon Utilization and Element Cycling Functions of Hydrothermarchaeota in Hydrothermal Sediment.</title>
        <authorList>
            <person name="Zhou Z."/>
            <person name="Liu Y."/>
            <person name="Xu W."/>
            <person name="Pan J."/>
            <person name="Luo Z.H."/>
            <person name="Li M."/>
        </authorList>
    </citation>
    <scope>NUCLEOTIDE SEQUENCE [LARGE SCALE GENOMIC DNA]</scope>
    <source>
        <strain evidence="3">SpSt-767</strain>
    </source>
</reference>
<feature type="region of interest" description="Disordered" evidence="1">
    <location>
        <begin position="27"/>
        <end position="70"/>
    </location>
</feature>
<dbReference type="AlphaFoldDB" id="A0A7V6DNQ6"/>
<dbReference type="InterPro" id="IPR025737">
    <property type="entry name" value="FApF"/>
</dbReference>
<evidence type="ECO:0000313" key="3">
    <source>
        <dbReference type="EMBL" id="HHS28391.1"/>
    </source>
</evidence>